<name>A0ABV7D0D9_9PROT</name>
<proteinExistence type="predicted"/>
<evidence type="ECO:0000313" key="3">
    <source>
        <dbReference type="Proteomes" id="UP001595444"/>
    </source>
</evidence>
<dbReference type="InterPro" id="IPR032466">
    <property type="entry name" value="Metal_Hydrolase"/>
</dbReference>
<dbReference type="SUPFAM" id="SSF51556">
    <property type="entry name" value="Metallo-dependent hydrolases"/>
    <property type="match status" value="1"/>
</dbReference>
<accession>A0ABV7D0D9</accession>
<evidence type="ECO:0000259" key="1">
    <source>
        <dbReference type="Pfam" id="PF01979"/>
    </source>
</evidence>
<reference evidence="3" key="1">
    <citation type="journal article" date="2019" name="Int. J. Syst. Evol. Microbiol.">
        <title>The Global Catalogue of Microorganisms (GCM) 10K type strain sequencing project: providing services to taxonomists for standard genome sequencing and annotation.</title>
        <authorList>
            <consortium name="The Broad Institute Genomics Platform"/>
            <consortium name="The Broad Institute Genome Sequencing Center for Infectious Disease"/>
            <person name="Wu L."/>
            <person name="Ma J."/>
        </authorList>
    </citation>
    <scope>NUCLEOTIDE SEQUENCE [LARGE SCALE GENOMIC DNA]</scope>
    <source>
        <strain evidence="3">KCTC 62164</strain>
    </source>
</reference>
<evidence type="ECO:0000313" key="2">
    <source>
        <dbReference type="EMBL" id="MFC3050503.1"/>
    </source>
</evidence>
<sequence length="458" mass="49032">MNKITYLAVFVIGALCTYLVYEGLPFQQKQALPQLDVNPSRYEPIASGPIVIRGATLYDGLGGVTQDTDILLESGKIKSIGEGIQVPDGTLTIDGTGKYVTPGLIDIHTHLGTATMPYSTGDVSNWDVNEATGAVKPEVRAEHAIWPQDPSFATTLAGGVTTLQVLPGSSNLFGGLGVVLKNVPAPTAQAMKFPGASFGLKMACGENPKGYGDEGKEPGSRMGNVAMQRQAWLDAQAYEQEYRAGKRQRDLGLEVLVAAMKGDVKVHVHCYRSDDMATMMDMANEFGFKIAAFHHAVEAYKISALLKENGACSAVWSDWWGYKLEALDGIQENAAFLDAAGACVAMHSDFASVGQMLPIETAKAIAAGRRAGLEISTAHALTWITSNPAKILGLEDQIGSLETGKNADVVLWSGDPFSIYSRADQVFIDGAVVYDRLDPKRRPVTDMMTGQPAAEDKP</sequence>
<dbReference type="PANTHER" id="PTHR43135">
    <property type="entry name" value="ALPHA-D-RIBOSE 1-METHYLPHOSPHONATE 5-TRIPHOSPHATE DIPHOSPHATASE"/>
    <property type="match status" value="1"/>
</dbReference>
<feature type="domain" description="Amidohydrolase-related" evidence="1">
    <location>
        <begin position="99"/>
        <end position="430"/>
    </location>
</feature>
<dbReference type="EMBL" id="JBHRSL010000001">
    <property type="protein sequence ID" value="MFC3050503.1"/>
    <property type="molecule type" value="Genomic_DNA"/>
</dbReference>
<protein>
    <submittedName>
        <fullName evidence="2">Amidohydrolase</fullName>
    </submittedName>
</protein>
<dbReference type="InterPro" id="IPR006680">
    <property type="entry name" value="Amidohydro-rel"/>
</dbReference>
<dbReference type="Proteomes" id="UP001595444">
    <property type="component" value="Unassembled WGS sequence"/>
</dbReference>
<dbReference type="CDD" id="cd01309">
    <property type="entry name" value="Met_dep_hydrolase_C"/>
    <property type="match status" value="1"/>
</dbReference>
<gene>
    <name evidence="2" type="ORF">ACFOKA_01150</name>
</gene>
<dbReference type="SUPFAM" id="SSF51338">
    <property type="entry name" value="Composite domain of metallo-dependent hydrolases"/>
    <property type="match status" value="1"/>
</dbReference>
<dbReference type="RefSeq" id="WP_194214883.1">
    <property type="nucleotide sequence ID" value="NZ_CP061205.1"/>
</dbReference>
<dbReference type="Pfam" id="PF01979">
    <property type="entry name" value="Amidohydro_1"/>
    <property type="match status" value="1"/>
</dbReference>
<dbReference type="PANTHER" id="PTHR43135:SF3">
    <property type="entry name" value="ALPHA-D-RIBOSE 1-METHYLPHOSPHONATE 5-TRIPHOSPHATE DIPHOSPHATASE"/>
    <property type="match status" value="1"/>
</dbReference>
<dbReference type="InterPro" id="IPR011059">
    <property type="entry name" value="Metal-dep_hydrolase_composite"/>
</dbReference>
<organism evidence="2 3">
    <name type="scientific">Kordiimonas pumila</name>
    <dbReference type="NCBI Taxonomy" id="2161677"/>
    <lineage>
        <taxon>Bacteria</taxon>
        <taxon>Pseudomonadati</taxon>
        <taxon>Pseudomonadota</taxon>
        <taxon>Alphaproteobacteria</taxon>
        <taxon>Kordiimonadales</taxon>
        <taxon>Kordiimonadaceae</taxon>
        <taxon>Kordiimonas</taxon>
    </lineage>
</organism>
<comment type="caution">
    <text evidence="2">The sequence shown here is derived from an EMBL/GenBank/DDBJ whole genome shotgun (WGS) entry which is preliminary data.</text>
</comment>
<keyword evidence="3" id="KW-1185">Reference proteome</keyword>
<dbReference type="InterPro" id="IPR051781">
    <property type="entry name" value="Metallo-dep_Hydrolase"/>
</dbReference>
<dbReference type="Gene3D" id="3.20.20.140">
    <property type="entry name" value="Metal-dependent hydrolases"/>
    <property type="match status" value="1"/>
</dbReference>